<protein>
    <recommendedName>
        <fullName evidence="1">Heparinase II/III-like C-terminal domain-containing protein</fullName>
    </recommendedName>
</protein>
<evidence type="ECO:0000313" key="3">
    <source>
        <dbReference type="Proteomes" id="UP001267290"/>
    </source>
</evidence>
<dbReference type="InterPro" id="IPR012480">
    <property type="entry name" value="Hepar_II_III_C"/>
</dbReference>
<keyword evidence="3" id="KW-1185">Reference proteome</keyword>
<name>A0ABU1P5P1_9BACL</name>
<feature type="domain" description="Heparinase II/III-like C-terminal" evidence="1">
    <location>
        <begin position="30"/>
        <end position="199"/>
    </location>
</feature>
<comment type="caution">
    <text evidence="2">The sequence shown here is derived from an EMBL/GenBank/DDBJ whole genome shotgun (WGS) entry which is preliminary data.</text>
</comment>
<reference evidence="2 3" key="1">
    <citation type="submission" date="2023-07" db="EMBL/GenBank/DDBJ databases">
        <title>Sorghum-associated microbial communities from plants grown in Nebraska, USA.</title>
        <authorList>
            <person name="Schachtman D."/>
        </authorList>
    </citation>
    <scope>NUCLEOTIDE SEQUENCE [LARGE SCALE GENOMIC DNA]</scope>
    <source>
        <strain evidence="2 3">CC258</strain>
    </source>
</reference>
<gene>
    <name evidence="2" type="ORF">J2736_006326</name>
</gene>
<organism evidence="2 3">
    <name type="scientific">Paenibacillus qinlingensis</name>
    <dbReference type="NCBI Taxonomy" id="1837343"/>
    <lineage>
        <taxon>Bacteria</taxon>
        <taxon>Bacillati</taxon>
        <taxon>Bacillota</taxon>
        <taxon>Bacilli</taxon>
        <taxon>Bacillales</taxon>
        <taxon>Paenibacillaceae</taxon>
        <taxon>Paenibacillus</taxon>
    </lineage>
</organism>
<evidence type="ECO:0000259" key="1">
    <source>
        <dbReference type="Pfam" id="PF07940"/>
    </source>
</evidence>
<dbReference type="Proteomes" id="UP001267290">
    <property type="component" value="Unassembled WGS sequence"/>
</dbReference>
<evidence type="ECO:0000313" key="2">
    <source>
        <dbReference type="EMBL" id="MDR6555072.1"/>
    </source>
</evidence>
<sequence>MVNCPYAIYPNLSGSRRLDLLLCTMTSDPERISLYFRSSPYGSYSNSLADQNSFILHAYGESLAIKSGFYDYYNSAHHKGFTKRTISANAITLDGGQGQPVNDFDAKGRIVGFASHPAFDATTGDAVGAYEGELTRAFRHIVYVRPSVFVVIDDLATSKPAGVSFEWNLHANQRLTLDSNGGATIEKGKAGLKVRFLGRKACSYQASVKTHFRDPNGEEVPPVAGFSGMTQVHATFATSKTNAAILVATLAPYRLDNSPEEIMSEEYEDFIRLAFADGTMLYVRTAPEGLVDTGGFGFRFEGAALAVRDGSLLLVHGTKAERDGIIVAQSNMLSTIAWGDGRLSVSVEGEANLSLLMSSPIHLRDESTGHDLPEGGNIENRLNSQGVHWTASSDRLQLQLEKGYRAFTLDESPMPGSLQTVILPTEIDGVIGQTVLEAWRDIDGLRVSWGNLEIEPGHYEVLQAPEGLTFTRHGRIRDGVLSLREPIILRGESAMLRLRRI</sequence>
<dbReference type="Pfam" id="PF07940">
    <property type="entry name" value="Hepar_II_III_C"/>
    <property type="match status" value="1"/>
</dbReference>
<proteinExistence type="predicted"/>
<accession>A0ABU1P5P1</accession>
<dbReference type="EMBL" id="JAVDSB010000023">
    <property type="protein sequence ID" value="MDR6555072.1"/>
    <property type="molecule type" value="Genomic_DNA"/>
</dbReference>
<dbReference type="Gene3D" id="2.70.98.70">
    <property type="match status" value="1"/>
</dbReference>